<dbReference type="EMBL" id="CAJNOC010002633">
    <property type="protein sequence ID" value="CAF0943987.1"/>
    <property type="molecule type" value="Genomic_DNA"/>
</dbReference>
<comment type="caution">
    <text evidence="2">The sequence shown here is derived from an EMBL/GenBank/DDBJ whole genome shotgun (WGS) entry which is preliminary data.</text>
</comment>
<organism evidence="2 3">
    <name type="scientific">Brachionus calyciflorus</name>
    <dbReference type="NCBI Taxonomy" id="104777"/>
    <lineage>
        <taxon>Eukaryota</taxon>
        <taxon>Metazoa</taxon>
        <taxon>Spiralia</taxon>
        <taxon>Gnathifera</taxon>
        <taxon>Rotifera</taxon>
        <taxon>Eurotatoria</taxon>
        <taxon>Monogononta</taxon>
        <taxon>Pseudotrocha</taxon>
        <taxon>Ploima</taxon>
        <taxon>Brachionidae</taxon>
        <taxon>Brachionus</taxon>
    </lineage>
</organism>
<keyword evidence="3" id="KW-1185">Reference proteome</keyword>
<accession>A0A814CRI2</accession>
<dbReference type="GO" id="GO:0006303">
    <property type="term" value="P:double-strand break repair via nonhomologous end joining"/>
    <property type="evidence" value="ECO:0007669"/>
    <property type="project" value="InterPro"/>
</dbReference>
<proteinExistence type="predicted"/>
<dbReference type="AlphaFoldDB" id="A0A814CRI2"/>
<feature type="region of interest" description="Disordered" evidence="1">
    <location>
        <begin position="157"/>
        <end position="233"/>
    </location>
</feature>
<feature type="compositionally biased region" description="Low complexity" evidence="1">
    <location>
        <begin position="160"/>
        <end position="169"/>
    </location>
</feature>
<reference evidence="2" key="1">
    <citation type="submission" date="2021-02" db="EMBL/GenBank/DDBJ databases">
        <authorList>
            <person name="Nowell W R."/>
        </authorList>
    </citation>
    <scope>NUCLEOTIDE SEQUENCE</scope>
    <source>
        <strain evidence="2">Ploen Becks lab</strain>
    </source>
</reference>
<dbReference type="Pfam" id="PF15384">
    <property type="entry name" value="PAXX"/>
    <property type="match status" value="1"/>
</dbReference>
<evidence type="ECO:0000256" key="1">
    <source>
        <dbReference type="SAM" id="MobiDB-lite"/>
    </source>
</evidence>
<feature type="compositionally biased region" description="Basic and acidic residues" evidence="1">
    <location>
        <begin position="170"/>
        <end position="181"/>
    </location>
</feature>
<sequence>MSDDKIRDDLLKRIHSYLNLKDNTKYLIYFLLTNDSKVKNVCHLTMMVTNGEQVWNCLINEEFYDRIKHQIDSYQPLSEFLNNLSTCLKLEQFELNKLVQNDQDEDNLEFKMSNKTFKFVLNTSKSNQKDIKNLLFQIYDKFSKLEIENSKLSDRIDLGESSSQNNKSQKLSENRSADNLKKFNITNNSPAQGRKHGMSILNTLTKRKKAPNGVKFDEDEEDVESSQSSQNSK</sequence>
<evidence type="ECO:0000313" key="2">
    <source>
        <dbReference type="EMBL" id="CAF0943987.1"/>
    </source>
</evidence>
<protein>
    <submittedName>
        <fullName evidence="2">Uncharacterized protein</fullName>
    </submittedName>
</protein>
<evidence type="ECO:0000313" key="3">
    <source>
        <dbReference type="Proteomes" id="UP000663879"/>
    </source>
</evidence>
<name>A0A814CRI2_9BILA</name>
<dbReference type="Proteomes" id="UP000663879">
    <property type="component" value="Unassembled WGS sequence"/>
</dbReference>
<dbReference type="InterPro" id="IPR027873">
    <property type="entry name" value="PAXX"/>
</dbReference>
<gene>
    <name evidence="2" type="ORF">OXX778_LOCUS13580</name>
</gene>